<evidence type="ECO:0000259" key="1">
    <source>
        <dbReference type="Pfam" id="PF08242"/>
    </source>
</evidence>
<dbReference type="SUPFAM" id="SSF53335">
    <property type="entry name" value="S-adenosyl-L-methionine-dependent methyltransferases"/>
    <property type="match status" value="1"/>
</dbReference>
<organism evidence="2 3">
    <name type="scientific">Nonomuraea recticatena</name>
    <dbReference type="NCBI Taxonomy" id="46178"/>
    <lineage>
        <taxon>Bacteria</taxon>
        <taxon>Bacillati</taxon>
        <taxon>Actinomycetota</taxon>
        <taxon>Actinomycetes</taxon>
        <taxon>Streptosporangiales</taxon>
        <taxon>Streptosporangiaceae</taxon>
        <taxon>Nonomuraea</taxon>
    </lineage>
</organism>
<dbReference type="Gene3D" id="3.40.50.150">
    <property type="entry name" value="Vaccinia Virus protein VP39"/>
    <property type="match status" value="1"/>
</dbReference>
<reference evidence="3" key="1">
    <citation type="journal article" date="2019" name="Int. J. Syst. Evol. Microbiol.">
        <title>The Global Catalogue of Microorganisms (GCM) 10K type strain sequencing project: providing services to taxonomists for standard genome sequencing and annotation.</title>
        <authorList>
            <consortium name="The Broad Institute Genomics Platform"/>
            <consortium name="The Broad Institute Genome Sequencing Center for Infectious Disease"/>
            <person name="Wu L."/>
            <person name="Ma J."/>
        </authorList>
    </citation>
    <scope>NUCLEOTIDE SEQUENCE [LARGE SCALE GENOMIC DNA]</scope>
    <source>
        <strain evidence="3">JCM 6835</strain>
    </source>
</reference>
<evidence type="ECO:0000313" key="3">
    <source>
        <dbReference type="Proteomes" id="UP001501666"/>
    </source>
</evidence>
<comment type="caution">
    <text evidence="2">The sequence shown here is derived from an EMBL/GenBank/DDBJ whole genome shotgun (WGS) entry which is preliminary data.</text>
</comment>
<evidence type="ECO:0000313" key="2">
    <source>
        <dbReference type="EMBL" id="GAA2682269.1"/>
    </source>
</evidence>
<dbReference type="InterPro" id="IPR013217">
    <property type="entry name" value="Methyltransf_12"/>
</dbReference>
<feature type="domain" description="Methyltransferase type 12" evidence="1">
    <location>
        <begin position="80"/>
        <end position="177"/>
    </location>
</feature>
<dbReference type="RefSeq" id="WP_346152101.1">
    <property type="nucleotide sequence ID" value="NZ_BAAATE010000022.1"/>
</dbReference>
<keyword evidence="3" id="KW-1185">Reference proteome</keyword>
<dbReference type="Pfam" id="PF08242">
    <property type="entry name" value="Methyltransf_12"/>
    <property type="match status" value="1"/>
</dbReference>
<protein>
    <recommendedName>
        <fullName evidence="1">Methyltransferase type 12 domain-containing protein</fullName>
    </recommendedName>
</protein>
<dbReference type="InterPro" id="IPR029063">
    <property type="entry name" value="SAM-dependent_MTases_sf"/>
</dbReference>
<accession>A0ABP6F382</accession>
<dbReference type="Proteomes" id="UP001501666">
    <property type="component" value="Unassembled WGS sequence"/>
</dbReference>
<name>A0ABP6F382_9ACTN</name>
<sequence>MTLSIDAPSWAEARATSEEAPHVLADTDFPTLTPGMMKAIEEEELLQEWEGLLDLQTQVLGEGEVAWLRSREFGTGCGVLEVGSAAGGYGGYLARNFPGTPIFGVEANPHLARRFRRNEASPPNYSINVSKIGEDPIPETARGRFDRCILRFVLQHVSDPARVLRAVHDALPVGGRIYVIEEDLSFLTTRPAWKPFQTTRDVWLKVTADGGTDAMIGSKLPRLATDAGFTVDDLNIVLRNNVEMGAAFGDYLTSVIRLFQKNNPDLVTEAEVRTVVDGFEASRDDHADHFVATYPQFLMTATKAGDR</sequence>
<dbReference type="EMBL" id="BAAATE010000022">
    <property type="protein sequence ID" value="GAA2682269.1"/>
    <property type="molecule type" value="Genomic_DNA"/>
</dbReference>
<gene>
    <name evidence="2" type="ORF">GCM10010412_067450</name>
</gene>
<proteinExistence type="predicted"/>
<dbReference type="CDD" id="cd02440">
    <property type="entry name" value="AdoMet_MTases"/>
    <property type="match status" value="1"/>
</dbReference>